<sequence length="458" mass="49285">MSHNVRMDPRHAELLEHADREELGRRLRAARLARGLTQGEVADDLMSVAFLSRIESGHRGPSYPALTELATRLGVTVDSLLGEPDRHVVDEIRLALDYAELSLESGQPADAETHLRSALERLDTSRIDGMRDRARLLHARCLEATQREDDAIVELEELADDEHVDGVTRIKAGIALCRIYRDTGDLGRAIECGQRVMTYVEEAGLEACDEAVQLSVTLAAAHFEHGDTGHAVRMCQKAIARAESLGTARARASAYWNASAMQARRGDVAAAVPLAERALALLGEGQDARNLALLRGEVGRLQLELDPPALDDARHNLEQAAAEMEWSPSTSSDRAQVLLGLARAAYLSGDVPASRDLVAQVHSVANGHLPLAEAEAWALLGSTYAAEGDVPEASSCFQRAVLTLSAIGADRSAAQLWFDLADLLEGVGLTEAASDAYRRAAASTGLRARVASSTYARS</sequence>
<dbReference type="EMBL" id="BNAD01000001">
    <property type="protein sequence ID" value="GHE14976.1"/>
    <property type="molecule type" value="Genomic_DNA"/>
</dbReference>
<dbReference type="PROSITE" id="PS50943">
    <property type="entry name" value="HTH_CROC1"/>
    <property type="match status" value="1"/>
</dbReference>
<dbReference type="PANTHER" id="PTHR46797:SF1">
    <property type="entry name" value="METHYLPHOSPHONATE SYNTHASE"/>
    <property type="match status" value="1"/>
</dbReference>
<dbReference type="Pfam" id="PF13181">
    <property type="entry name" value="TPR_8"/>
    <property type="match status" value="1"/>
</dbReference>
<evidence type="ECO:0000313" key="5">
    <source>
        <dbReference type="Proteomes" id="UP000597341"/>
    </source>
</evidence>
<dbReference type="InterPro" id="IPR011990">
    <property type="entry name" value="TPR-like_helical_dom_sf"/>
</dbReference>
<feature type="repeat" description="TPR" evidence="2">
    <location>
        <begin position="374"/>
        <end position="407"/>
    </location>
</feature>
<evidence type="ECO:0000313" key="4">
    <source>
        <dbReference type="EMBL" id="GHE14976.1"/>
    </source>
</evidence>
<proteinExistence type="predicted"/>
<comment type="caution">
    <text evidence="4">The sequence shown here is derived from an EMBL/GenBank/DDBJ whole genome shotgun (WGS) entry which is preliminary data.</text>
</comment>
<evidence type="ECO:0000256" key="1">
    <source>
        <dbReference type="ARBA" id="ARBA00023125"/>
    </source>
</evidence>
<dbReference type="PROSITE" id="PS50005">
    <property type="entry name" value="TPR"/>
    <property type="match status" value="1"/>
</dbReference>
<dbReference type="Proteomes" id="UP000597341">
    <property type="component" value="Unassembled WGS sequence"/>
</dbReference>
<dbReference type="Pfam" id="PF13560">
    <property type="entry name" value="HTH_31"/>
    <property type="match status" value="1"/>
</dbReference>
<dbReference type="SUPFAM" id="SSF48452">
    <property type="entry name" value="TPR-like"/>
    <property type="match status" value="2"/>
</dbReference>
<keyword evidence="5" id="KW-1185">Reference proteome</keyword>
<dbReference type="SMART" id="SM00530">
    <property type="entry name" value="HTH_XRE"/>
    <property type="match status" value="1"/>
</dbReference>
<dbReference type="Pfam" id="PF13432">
    <property type="entry name" value="TPR_16"/>
    <property type="match status" value="1"/>
</dbReference>
<dbReference type="Gene3D" id="1.10.260.40">
    <property type="entry name" value="lambda repressor-like DNA-binding domains"/>
    <property type="match status" value="1"/>
</dbReference>
<dbReference type="SUPFAM" id="SSF47413">
    <property type="entry name" value="lambda repressor-like DNA-binding domains"/>
    <property type="match status" value="1"/>
</dbReference>
<keyword evidence="1" id="KW-0238">DNA-binding</keyword>
<dbReference type="InterPro" id="IPR050807">
    <property type="entry name" value="TransReg_Diox_bact_type"/>
</dbReference>
<dbReference type="InterPro" id="IPR010982">
    <property type="entry name" value="Lambda_DNA-bd_dom_sf"/>
</dbReference>
<organism evidence="4 5">
    <name type="scientific">Nocardioides flavus</name>
    <name type="common">ex Wang et al. 2016</name>
    <dbReference type="NCBI Taxonomy" id="2058780"/>
    <lineage>
        <taxon>Bacteria</taxon>
        <taxon>Bacillati</taxon>
        <taxon>Actinomycetota</taxon>
        <taxon>Actinomycetes</taxon>
        <taxon>Propionibacteriales</taxon>
        <taxon>Nocardioidaceae</taxon>
        <taxon>Nocardioides</taxon>
    </lineage>
</organism>
<keyword evidence="2" id="KW-0802">TPR repeat</keyword>
<dbReference type="InterPro" id="IPR001387">
    <property type="entry name" value="Cro/C1-type_HTH"/>
</dbReference>
<gene>
    <name evidence="4" type="ORF">GCM10011376_01030</name>
</gene>
<dbReference type="SMART" id="SM00028">
    <property type="entry name" value="TPR"/>
    <property type="match status" value="5"/>
</dbReference>
<evidence type="ECO:0000259" key="3">
    <source>
        <dbReference type="PROSITE" id="PS50943"/>
    </source>
</evidence>
<protein>
    <submittedName>
        <fullName evidence="4">Transcriptional regulator</fullName>
    </submittedName>
</protein>
<dbReference type="InterPro" id="IPR019734">
    <property type="entry name" value="TPR_rpt"/>
</dbReference>
<accession>A0ABQ3HD55</accession>
<dbReference type="Gene3D" id="1.25.40.10">
    <property type="entry name" value="Tetratricopeptide repeat domain"/>
    <property type="match status" value="3"/>
</dbReference>
<dbReference type="PANTHER" id="PTHR46797">
    <property type="entry name" value="HTH-TYPE TRANSCRIPTIONAL REGULATOR"/>
    <property type="match status" value="1"/>
</dbReference>
<evidence type="ECO:0000256" key="2">
    <source>
        <dbReference type="PROSITE-ProRule" id="PRU00339"/>
    </source>
</evidence>
<name>A0ABQ3HD55_9ACTN</name>
<dbReference type="CDD" id="cd00093">
    <property type="entry name" value="HTH_XRE"/>
    <property type="match status" value="1"/>
</dbReference>
<reference evidence="5" key="1">
    <citation type="journal article" date="2019" name="Int. J. Syst. Evol. Microbiol.">
        <title>The Global Catalogue of Microorganisms (GCM) 10K type strain sequencing project: providing services to taxonomists for standard genome sequencing and annotation.</title>
        <authorList>
            <consortium name="The Broad Institute Genomics Platform"/>
            <consortium name="The Broad Institute Genome Sequencing Center for Infectious Disease"/>
            <person name="Wu L."/>
            <person name="Ma J."/>
        </authorList>
    </citation>
    <scope>NUCLEOTIDE SEQUENCE [LARGE SCALE GENOMIC DNA]</scope>
    <source>
        <strain evidence="5">CGMCC 1.12791</strain>
    </source>
</reference>
<feature type="domain" description="HTH cro/C1-type" evidence="3">
    <location>
        <begin position="27"/>
        <end position="80"/>
    </location>
</feature>